<reference evidence="1 2" key="1">
    <citation type="journal article" date="2014" name="Genome Announc.">
        <title>Draft Genome Sequences of Three Strains of Bacteroides pyogenes Isolated from a Cat and Swine.</title>
        <authorList>
            <person name="Sakamoto M."/>
            <person name="Oshima K."/>
            <person name="Suda W."/>
            <person name="Kitamura K."/>
            <person name="Iida T."/>
            <person name="Hattori M."/>
            <person name="Ohkuma M."/>
        </authorList>
    </citation>
    <scope>NUCLEOTIDE SEQUENCE [LARGE SCALE GENOMIC DNA]</scope>
    <source>
        <strain evidence="1 2">JCM 6292</strain>
    </source>
</reference>
<organism evidence="1 2">
    <name type="scientific">Bacteroides pyogenes JCM 6292</name>
    <dbReference type="NCBI Taxonomy" id="1235809"/>
    <lineage>
        <taxon>Bacteria</taxon>
        <taxon>Pseudomonadati</taxon>
        <taxon>Bacteroidota</taxon>
        <taxon>Bacteroidia</taxon>
        <taxon>Bacteroidales</taxon>
        <taxon>Bacteroidaceae</taxon>
        <taxon>Bacteroides</taxon>
    </lineage>
</organism>
<accession>W4P5C4</accession>
<dbReference type="EMBL" id="BAIQ01000003">
    <property type="protein sequence ID" value="GAE14349.1"/>
    <property type="molecule type" value="Genomic_DNA"/>
</dbReference>
<dbReference type="AlphaFoldDB" id="W4P5C4"/>
<gene>
    <name evidence="1" type="ORF">JCM6292_471</name>
</gene>
<name>W4P5C4_9BACE</name>
<dbReference type="Proteomes" id="UP000018861">
    <property type="component" value="Unassembled WGS sequence"/>
</dbReference>
<evidence type="ECO:0000313" key="1">
    <source>
        <dbReference type="EMBL" id="GAE14349.1"/>
    </source>
</evidence>
<comment type="caution">
    <text evidence="1">The sequence shown here is derived from an EMBL/GenBank/DDBJ whole genome shotgun (WGS) entry which is preliminary data.</text>
</comment>
<dbReference type="InterPro" id="IPR029057">
    <property type="entry name" value="PRTase-like"/>
</dbReference>
<sequence length="60" mass="6496">MGFHQIRELPAGRIPCLIDNVVDTGATAKAAAEALGNAMVLSFAMSDNLLQREKHIGFKR</sequence>
<evidence type="ECO:0000313" key="2">
    <source>
        <dbReference type="Proteomes" id="UP000018861"/>
    </source>
</evidence>
<proteinExistence type="predicted"/>
<evidence type="ECO:0008006" key="3">
    <source>
        <dbReference type="Google" id="ProtNLM"/>
    </source>
</evidence>
<dbReference type="SUPFAM" id="SSF53271">
    <property type="entry name" value="PRTase-like"/>
    <property type="match status" value="1"/>
</dbReference>
<protein>
    <recommendedName>
        <fullName evidence="3">Orotate phosphoribosyltransferase</fullName>
    </recommendedName>
</protein>